<evidence type="ECO:0000313" key="1">
    <source>
        <dbReference type="EMBL" id="KAI4301273.1"/>
    </source>
</evidence>
<comment type="caution">
    <text evidence="1">The sequence shown here is derived from an EMBL/GenBank/DDBJ whole genome shotgun (WGS) entry which is preliminary data.</text>
</comment>
<sequence length="133" mass="14538">MGLAPRIAAAIVIVVCLWCFCESAPNTSVTNVLCNSGVYTAGDPFVISLNYVVEELETVTPTQKNYDFQNISPYPNAFAYGHATCNTNLTTSDCKTCLAAAKTAMFTTCQNRIGARAVLHDCSIRYEQYPFDD</sequence>
<proteinExistence type="predicted"/>
<keyword evidence="2" id="KW-1185">Reference proteome</keyword>
<reference evidence="1 2" key="1">
    <citation type="journal article" date="2022" name="DNA Res.">
        <title>Chromosomal-level genome assembly of the orchid tree Bauhinia variegata (Leguminosae; Cercidoideae) supports the allotetraploid origin hypothesis of Bauhinia.</title>
        <authorList>
            <person name="Zhong Y."/>
            <person name="Chen Y."/>
            <person name="Zheng D."/>
            <person name="Pang J."/>
            <person name="Liu Y."/>
            <person name="Luo S."/>
            <person name="Meng S."/>
            <person name="Qian L."/>
            <person name="Wei D."/>
            <person name="Dai S."/>
            <person name="Zhou R."/>
        </authorList>
    </citation>
    <scope>NUCLEOTIDE SEQUENCE [LARGE SCALE GENOMIC DNA]</scope>
    <source>
        <strain evidence="1">BV-YZ2020</strain>
    </source>
</reference>
<organism evidence="1 2">
    <name type="scientific">Bauhinia variegata</name>
    <name type="common">Purple orchid tree</name>
    <name type="synonym">Phanera variegata</name>
    <dbReference type="NCBI Taxonomy" id="167791"/>
    <lineage>
        <taxon>Eukaryota</taxon>
        <taxon>Viridiplantae</taxon>
        <taxon>Streptophyta</taxon>
        <taxon>Embryophyta</taxon>
        <taxon>Tracheophyta</taxon>
        <taxon>Spermatophyta</taxon>
        <taxon>Magnoliopsida</taxon>
        <taxon>eudicotyledons</taxon>
        <taxon>Gunneridae</taxon>
        <taxon>Pentapetalae</taxon>
        <taxon>rosids</taxon>
        <taxon>fabids</taxon>
        <taxon>Fabales</taxon>
        <taxon>Fabaceae</taxon>
        <taxon>Cercidoideae</taxon>
        <taxon>Cercideae</taxon>
        <taxon>Bauhiniinae</taxon>
        <taxon>Bauhinia</taxon>
    </lineage>
</organism>
<evidence type="ECO:0000313" key="2">
    <source>
        <dbReference type="Proteomes" id="UP000828941"/>
    </source>
</evidence>
<dbReference type="EMBL" id="CM039438">
    <property type="protein sequence ID" value="KAI4301273.1"/>
    <property type="molecule type" value="Genomic_DNA"/>
</dbReference>
<dbReference type="Proteomes" id="UP000828941">
    <property type="component" value="Chromosome 13"/>
</dbReference>
<accession>A0ACB9KWN3</accession>
<name>A0ACB9KWN3_BAUVA</name>
<protein>
    <submittedName>
        <fullName evidence="1">Uncharacterized protein</fullName>
    </submittedName>
</protein>
<gene>
    <name evidence="1" type="ORF">L6164_034566</name>
</gene>